<keyword evidence="12" id="KW-1185">Reference proteome</keyword>
<dbReference type="InterPro" id="IPR007863">
    <property type="entry name" value="Peptidase_M16_C"/>
</dbReference>
<dbReference type="SUPFAM" id="SSF63411">
    <property type="entry name" value="LuxS/MPP-like metallohydrolase"/>
    <property type="match status" value="2"/>
</dbReference>
<dbReference type="Gene3D" id="3.30.830.10">
    <property type="entry name" value="Metalloenzyme, LuxS/M16 peptidase-like"/>
    <property type="match status" value="2"/>
</dbReference>
<feature type="domain" description="Peptidase M16 C-terminal" evidence="10">
    <location>
        <begin position="202"/>
        <end position="386"/>
    </location>
</feature>
<keyword evidence="7" id="KW-0482">Metalloprotease</keyword>
<keyword evidence="5" id="KW-0378">Hydrolase</keyword>
<evidence type="ECO:0000256" key="4">
    <source>
        <dbReference type="ARBA" id="ARBA00022723"/>
    </source>
</evidence>
<comment type="cofactor">
    <cofactor evidence="1">
        <name>Zn(2+)</name>
        <dbReference type="ChEBI" id="CHEBI:29105"/>
    </cofactor>
</comment>
<dbReference type="Proteomes" id="UP001142055">
    <property type="component" value="Chromosome 1"/>
</dbReference>
<evidence type="ECO:0000256" key="5">
    <source>
        <dbReference type="ARBA" id="ARBA00022801"/>
    </source>
</evidence>
<keyword evidence="3" id="KW-0645">Protease</keyword>
<gene>
    <name evidence="11" type="ORF">RDWZM_002193</name>
</gene>
<evidence type="ECO:0000256" key="2">
    <source>
        <dbReference type="ARBA" id="ARBA00004173"/>
    </source>
</evidence>
<comment type="caution">
    <text evidence="11">The sequence shown here is derived from an EMBL/GenBank/DDBJ whole genome shotgun (WGS) entry which is preliminary data.</text>
</comment>
<evidence type="ECO:0000256" key="6">
    <source>
        <dbReference type="ARBA" id="ARBA00022833"/>
    </source>
</evidence>
<evidence type="ECO:0000313" key="11">
    <source>
        <dbReference type="EMBL" id="KAJ6223648.1"/>
    </source>
</evidence>
<accession>A0A9Q0MEN0</accession>
<dbReference type="GO" id="GO:0004222">
    <property type="term" value="F:metalloendopeptidase activity"/>
    <property type="evidence" value="ECO:0007669"/>
    <property type="project" value="TreeGrafter"/>
</dbReference>
<dbReference type="InterPro" id="IPR011249">
    <property type="entry name" value="Metalloenz_LuxS/M16"/>
</dbReference>
<evidence type="ECO:0000313" key="12">
    <source>
        <dbReference type="Proteomes" id="UP001142055"/>
    </source>
</evidence>
<feature type="domain" description="Peptidase M16 N-terminal" evidence="9">
    <location>
        <begin position="49"/>
        <end position="193"/>
    </location>
</feature>
<dbReference type="GO" id="GO:0006627">
    <property type="term" value="P:protein processing involved in protein targeting to mitochondrion"/>
    <property type="evidence" value="ECO:0007669"/>
    <property type="project" value="TreeGrafter"/>
</dbReference>
<evidence type="ECO:0000256" key="8">
    <source>
        <dbReference type="ARBA" id="ARBA00023128"/>
    </source>
</evidence>
<proteinExistence type="predicted"/>
<sequence length="471" mass="52739">MALNLIRCSLSSANLNPLARYSHHAAHKFSHALQSSPSSDVTVLDNGIKVATEKTNSPTATVGVYVESGSRNEPKELNGITNFIEHLIFKGSKTRSKVQVEKDVYGLGAILNSFNNREHSGFFATLAPNDVPKAFELLSEMVTTPGLGEENIEEARKDILRELEECETNHEQIVMDYLHSVAYQETSLGFSKFGTTANVQRFTREDLERGFDLIFKGPQMVIAASGNVEHDNIVQMVQKGFSGISSGFDKNDIPSLPGKRYTGSDIRVRDDSMSCAHIAFAIQGPGYNSPDYLAMEIASSLFGNWDLTHGGGINTACYMGMVSSSEHLAQSFQSFNLAYRDTALWGSYVVGERMKLEELLWQLQYQYKRLCSDVTNNEIRQGKNALLTKLITQREGSVNNAHSIASEIFRFGRRLTLEEWQSKISQVNSSNIHQVCEEHIWDRCPAVSAIGPVENFPNYEEIRMKMSWMRY</sequence>
<dbReference type="Pfam" id="PF05193">
    <property type="entry name" value="Peptidase_M16_C"/>
    <property type="match status" value="1"/>
</dbReference>
<evidence type="ECO:0000259" key="10">
    <source>
        <dbReference type="Pfam" id="PF05193"/>
    </source>
</evidence>
<name>A0A9Q0MEN0_BLOTA</name>
<dbReference type="InterPro" id="IPR011765">
    <property type="entry name" value="Pept_M16_N"/>
</dbReference>
<dbReference type="GO" id="GO:0046872">
    <property type="term" value="F:metal ion binding"/>
    <property type="evidence" value="ECO:0007669"/>
    <property type="project" value="UniProtKB-KW"/>
</dbReference>
<keyword evidence="8" id="KW-0496">Mitochondrion</keyword>
<evidence type="ECO:0000259" key="9">
    <source>
        <dbReference type="Pfam" id="PF00675"/>
    </source>
</evidence>
<dbReference type="AlphaFoldDB" id="A0A9Q0MEN0"/>
<keyword evidence="6" id="KW-0862">Zinc</keyword>
<dbReference type="GO" id="GO:0005739">
    <property type="term" value="C:mitochondrion"/>
    <property type="evidence" value="ECO:0007669"/>
    <property type="project" value="UniProtKB-SubCell"/>
</dbReference>
<dbReference type="PANTHER" id="PTHR11851">
    <property type="entry name" value="METALLOPROTEASE"/>
    <property type="match status" value="1"/>
</dbReference>
<protein>
    <submittedName>
        <fullName evidence="11">Uncharacterized protein</fullName>
    </submittedName>
</protein>
<dbReference type="PANTHER" id="PTHR11851:SF149">
    <property type="entry name" value="GH01077P"/>
    <property type="match status" value="1"/>
</dbReference>
<dbReference type="InterPro" id="IPR050361">
    <property type="entry name" value="MPP/UQCRC_Complex"/>
</dbReference>
<dbReference type="EMBL" id="JAPWDV010000001">
    <property type="protein sequence ID" value="KAJ6223648.1"/>
    <property type="molecule type" value="Genomic_DNA"/>
</dbReference>
<dbReference type="Pfam" id="PF00675">
    <property type="entry name" value="Peptidase_M16"/>
    <property type="match status" value="1"/>
</dbReference>
<comment type="subcellular location">
    <subcellularLocation>
        <location evidence="2">Mitochondrion</location>
    </subcellularLocation>
</comment>
<evidence type="ECO:0000256" key="1">
    <source>
        <dbReference type="ARBA" id="ARBA00001947"/>
    </source>
</evidence>
<reference evidence="11" key="1">
    <citation type="submission" date="2022-12" db="EMBL/GenBank/DDBJ databases">
        <title>Genome assemblies of Blomia tropicalis.</title>
        <authorList>
            <person name="Cui Y."/>
        </authorList>
    </citation>
    <scope>NUCLEOTIDE SEQUENCE</scope>
    <source>
        <tissue evidence="11">Adult mites</tissue>
    </source>
</reference>
<evidence type="ECO:0000256" key="3">
    <source>
        <dbReference type="ARBA" id="ARBA00022670"/>
    </source>
</evidence>
<dbReference type="OMA" id="SHHAAHK"/>
<evidence type="ECO:0000256" key="7">
    <source>
        <dbReference type="ARBA" id="ARBA00023049"/>
    </source>
</evidence>
<organism evidence="11 12">
    <name type="scientific">Blomia tropicalis</name>
    <name type="common">Mite</name>
    <dbReference type="NCBI Taxonomy" id="40697"/>
    <lineage>
        <taxon>Eukaryota</taxon>
        <taxon>Metazoa</taxon>
        <taxon>Ecdysozoa</taxon>
        <taxon>Arthropoda</taxon>
        <taxon>Chelicerata</taxon>
        <taxon>Arachnida</taxon>
        <taxon>Acari</taxon>
        <taxon>Acariformes</taxon>
        <taxon>Sarcoptiformes</taxon>
        <taxon>Astigmata</taxon>
        <taxon>Glycyphagoidea</taxon>
        <taxon>Echimyopodidae</taxon>
        <taxon>Blomia</taxon>
    </lineage>
</organism>
<keyword evidence="4" id="KW-0479">Metal-binding</keyword>